<evidence type="ECO:0000313" key="5">
    <source>
        <dbReference type="EMBL" id="CAF1093057.1"/>
    </source>
</evidence>
<evidence type="ECO:0000256" key="3">
    <source>
        <dbReference type="ARBA" id="ARBA00022552"/>
    </source>
</evidence>
<protein>
    <submittedName>
        <fullName evidence="5">Uncharacterized protein</fullName>
    </submittedName>
</protein>
<comment type="caution">
    <text evidence="5">The sequence shown here is derived from an EMBL/GenBank/DDBJ whole genome shotgun (WGS) entry which is preliminary data.</text>
</comment>
<dbReference type="SUPFAM" id="SSF88723">
    <property type="entry name" value="PIN domain-like"/>
    <property type="match status" value="1"/>
</dbReference>
<dbReference type="GO" id="GO:0006364">
    <property type="term" value="P:rRNA processing"/>
    <property type="evidence" value="ECO:0007669"/>
    <property type="project" value="UniProtKB-KW"/>
</dbReference>
<dbReference type="Pfam" id="PF04900">
    <property type="entry name" value="Fcf1"/>
    <property type="match status" value="1"/>
</dbReference>
<keyword evidence="2" id="KW-0690">Ribosome biogenesis</keyword>
<name>A0A814NP22_9BILA</name>
<dbReference type="GO" id="GO:0032040">
    <property type="term" value="C:small-subunit processome"/>
    <property type="evidence" value="ECO:0007669"/>
    <property type="project" value="InterPro"/>
</dbReference>
<sequence length="92" mass="10379">MDCVYAKCVPYITDCVMSELEKLGQTYRIAMRIARDPKFERLPCMHKGTYADDCLVQLTGSNLDSFVKNLGSNWLPLLTALSILVMTLGHSY</sequence>
<evidence type="ECO:0000256" key="1">
    <source>
        <dbReference type="ARBA" id="ARBA00004604"/>
    </source>
</evidence>
<dbReference type="Gene3D" id="3.40.50.1010">
    <property type="entry name" value="5'-nuclease"/>
    <property type="match status" value="1"/>
</dbReference>
<dbReference type="OrthoDB" id="76105at2759"/>
<organism evidence="5 6">
    <name type="scientific">Brachionus calyciflorus</name>
    <dbReference type="NCBI Taxonomy" id="104777"/>
    <lineage>
        <taxon>Eukaryota</taxon>
        <taxon>Metazoa</taxon>
        <taxon>Spiralia</taxon>
        <taxon>Gnathifera</taxon>
        <taxon>Rotifera</taxon>
        <taxon>Eurotatoria</taxon>
        <taxon>Monogononta</taxon>
        <taxon>Pseudotrocha</taxon>
        <taxon>Ploima</taxon>
        <taxon>Brachionidae</taxon>
        <taxon>Brachionus</taxon>
    </lineage>
</organism>
<reference evidence="5" key="1">
    <citation type="submission" date="2021-02" db="EMBL/GenBank/DDBJ databases">
        <authorList>
            <person name="Nowell W R."/>
        </authorList>
    </citation>
    <scope>NUCLEOTIDE SEQUENCE</scope>
    <source>
        <strain evidence="5">Ploen Becks lab</strain>
    </source>
</reference>
<evidence type="ECO:0000313" key="6">
    <source>
        <dbReference type="Proteomes" id="UP000663879"/>
    </source>
</evidence>
<dbReference type="Proteomes" id="UP000663879">
    <property type="component" value="Unassembled WGS sequence"/>
</dbReference>
<proteinExistence type="predicted"/>
<comment type="subcellular location">
    <subcellularLocation>
        <location evidence="1">Nucleus</location>
        <location evidence="1">Nucleolus</location>
    </subcellularLocation>
</comment>
<dbReference type="EMBL" id="CAJNOC010007158">
    <property type="protein sequence ID" value="CAF1093057.1"/>
    <property type="molecule type" value="Genomic_DNA"/>
</dbReference>
<keyword evidence="4" id="KW-0539">Nucleus</keyword>
<evidence type="ECO:0000256" key="4">
    <source>
        <dbReference type="ARBA" id="ARBA00023242"/>
    </source>
</evidence>
<dbReference type="InterPro" id="IPR029060">
    <property type="entry name" value="PIN-like_dom_sf"/>
</dbReference>
<evidence type="ECO:0000256" key="2">
    <source>
        <dbReference type="ARBA" id="ARBA00022517"/>
    </source>
</evidence>
<keyword evidence="3" id="KW-0698">rRNA processing</keyword>
<dbReference type="InterPro" id="IPR006984">
    <property type="entry name" value="Fcf1/UTP23"/>
</dbReference>
<dbReference type="AlphaFoldDB" id="A0A814NP22"/>
<keyword evidence="6" id="KW-1185">Reference proteome</keyword>
<accession>A0A814NP22</accession>
<dbReference type="PANTHER" id="PTHR12416">
    <property type="entry name" value="RRNA-PROCESSING PROTEIN UTP23 HOMOLOG"/>
    <property type="match status" value="1"/>
</dbReference>
<gene>
    <name evidence="5" type="ORF">OXX778_LOCUS20768</name>
</gene>